<evidence type="ECO:0000256" key="11">
    <source>
        <dbReference type="ARBA" id="ARBA00023201"/>
    </source>
</evidence>
<dbReference type="Gene3D" id="1.10.287.770">
    <property type="entry name" value="YojJ-like"/>
    <property type="match status" value="1"/>
</dbReference>
<organism evidence="16 17">
    <name type="scientific">Plectus sambesii</name>
    <dbReference type="NCBI Taxonomy" id="2011161"/>
    <lineage>
        <taxon>Eukaryota</taxon>
        <taxon>Metazoa</taxon>
        <taxon>Ecdysozoa</taxon>
        <taxon>Nematoda</taxon>
        <taxon>Chromadorea</taxon>
        <taxon>Plectida</taxon>
        <taxon>Plectina</taxon>
        <taxon>Plectoidea</taxon>
        <taxon>Plectidae</taxon>
        <taxon>Plectus</taxon>
    </lineage>
</organism>
<evidence type="ECO:0000256" key="1">
    <source>
        <dbReference type="ARBA" id="ARBA00004141"/>
    </source>
</evidence>
<evidence type="ECO:0000256" key="12">
    <source>
        <dbReference type="ARBA" id="ARBA00023303"/>
    </source>
</evidence>
<dbReference type="WBParaSite" id="PSAMB.scaffold4288size15096.g23940.t1">
    <property type="protein sequence ID" value="PSAMB.scaffold4288size15096.g23940.t1"/>
    <property type="gene ID" value="PSAMB.scaffold4288size15096.g23940"/>
</dbReference>
<keyword evidence="10" id="KW-0325">Glycoprotein</keyword>
<evidence type="ECO:0000313" key="16">
    <source>
        <dbReference type="Proteomes" id="UP000887566"/>
    </source>
</evidence>
<keyword evidence="16" id="KW-1185">Reference proteome</keyword>
<evidence type="ECO:0000256" key="4">
    <source>
        <dbReference type="ARBA" id="ARBA00022461"/>
    </source>
</evidence>
<dbReference type="PANTHER" id="PTHR11690">
    <property type="entry name" value="AMILORIDE-SENSITIVE SODIUM CHANNEL-RELATED"/>
    <property type="match status" value="1"/>
</dbReference>
<keyword evidence="6 15" id="KW-1133">Transmembrane helix</keyword>
<comment type="similarity">
    <text evidence="2 13">Belongs to the amiloride-sensitive sodium channel (TC 1.A.6) family.</text>
</comment>
<evidence type="ECO:0000256" key="15">
    <source>
        <dbReference type="SAM" id="Phobius"/>
    </source>
</evidence>
<dbReference type="GO" id="GO:0005886">
    <property type="term" value="C:plasma membrane"/>
    <property type="evidence" value="ECO:0007669"/>
    <property type="project" value="TreeGrafter"/>
</dbReference>
<keyword evidence="3 13" id="KW-0813">Transport</keyword>
<reference evidence="17" key="1">
    <citation type="submission" date="2022-11" db="UniProtKB">
        <authorList>
            <consortium name="WormBaseParasite"/>
        </authorList>
    </citation>
    <scope>IDENTIFICATION</scope>
</reference>
<keyword evidence="8 13" id="KW-0406">Ion transport</keyword>
<keyword evidence="4 13" id="KW-0894">Sodium channel</keyword>
<accession>A0A914WKD6</accession>
<evidence type="ECO:0000256" key="9">
    <source>
        <dbReference type="ARBA" id="ARBA00023136"/>
    </source>
</evidence>
<evidence type="ECO:0000256" key="10">
    <source>
        <dbReference type="ARBA" id="ARBA00023180"/>
    </source>
</evidence>
<evidence type="ECO:0000256" key="8">
    <source>
        <dbReference type="ARBA" id="ARBA00023065"/>
    </source>
</evidence>
<comment type="subcellular location">
    <subcellularLocation>
        <location evidence="1">Membrane</location>
        <topology evidence="1">Multi-pass membrane protein</topology>
    </subcellularLocation>
</comment>
<keyword evidence="11 13" id="KW-0739">Sodium transport</keyword>
<keyword evidence="9 15" id="KW-0472">Membrane</keyword>
<feature type="transmembrane region" description="Helical" evidence="15">
    <location>
        <begin position="81"/>
        <end position="102"/>
    </location>
</feature>
<keyword evidence="12 13" id="KW-0407">Ion channel</keyword>
<dbReference type="GO" id="GO:0015280">
    <property type="term" value="F:ligand-gated sodium channel activity"/>
    <property type="evidence" value="ECO:0007669"/>
    <property type="project" value="TreeGrafter"/>
</dbReference>
<evidence type="ECO:0000256" key="6">
    <source>
        <dbReference type="ARBA" id="ARBA00022989"/>
    </source>
</evidence>
<evidence type="ECO:0000256" key="14">
    <source>
        <dbReference type="SAM" id="MobiDB-lite"/>
    </source>
</evidence>
<evidence type="ECO:0000256" key="5">
    <source>
        <dbReference type="ARBA" id="ARBA00022692"/>
    </source>
</evidence>
<dbReference type="InterPro" id="IPR001873">
    <property type="entry name" value="ENaC"/>
</dbReference>
<evidence type="ECO:0000256" key="2">
    <source>
        <dbReference type="ARBA" id="ARBA00007193"/>
    </source>
</evidence>
<evidence type="ECO:0000313" key="17">
    <source>
        <dbReference type="WBParaSite" id="PSAMB.scaffold4288size15096.g23940.t1"/>
    </source>
</evidence>
<keyword evidence="7" id="KW-0915">Sodium</keyword>
<sequence>MPQSQQYIKHARKQDCPTPYDKPGEKDIRMRQNSEPLGYQSDAANKHLEGVRKHSGIVVLHSSSIQALPEALTAKRRSQRIMWLILLIVANLACMIHLYYLLRTFIDSPNAISITYERKDELTMPRVIICQPTTRLLDANALQNISKEYFYALELGMGLVNQNDLQHYIFDVDLRKVYINYEQILKDYGNISVAYHDFYLKYGRKCGAIFKDCYILQQQEVNCCDVFERVFTMNGYCWVSREDSLKVRGLESMASFRFKLQFEGLTRPHFLPENREDKEPYFFGLMERLDQSVVLAENWVVYSHERVSIQMTQKHRKMMSNPEKCADPGRELKYFREYYEPNCGWEKVLFNNLHILLNESTCELPLVELLKPGYSVQQPCTLEEIMFLFNYSDACPVESTMLDFLSAASNSSIQAMLESKCAWENLSQNITLPPCTINHLRKTALPPAAKEIVEQQFNVCNTMPVTLLDIFGKLQKLHNFTDESECIPFCETYSHMYRKDSVISRDLVKWTDAAIVIKYTTKEVELVEEEERQSLAEYIAMVGGNFGLWNGASIISFTHFGALLIRCLGFNPFR</sequence>
<evidence type="ECO:0000256" key="13">
    <source>
        <dbReference type="RuleBase" id="RU000679"/>
    </source>
</evidence>
<protein>
    <submittedName>
        <fullName evidence="17">Uncharacterized protein</fullName>
    </submittedName>
</protein>
<name>A0A914WKD6_9BILA</name>
<dbReference type="PANTHER" id="PTHR11690:SF300">
    <property type="entry name" value="PICKPOCKET PROTEIN 19"/>
    <property type="match status" value="1"/>
</dbReference>
<feature type="region of interest" description="Disordered" evidence="14">
    <location>
        <begin position="1"/>
        <end position="26"/>
    </location>
</feature>
<dbReference type="Proteomes" id="UP000887566">
    <property type="component" value="Unplaced"/>
</dbReference>
<proteinExistence type="inferred from homology"/>
<evidence type="ECO:0000256" key="3">
    <source>
        <dbReference type="ARBA" id="ARBA00022448"/>
    </source>
</evidence>
<dbReference type="AlphaFoldDB" id="A0A914WKD6"/>
<dbReference type="Pfam" id="PF00858">
    <property type="entry name" value="ASC"/>
    <property type="match status" value="1"/>
</dbReference>
<keyword evidence="5 13" id="KW-0812">Transmembrane</keyword>
<evidence type="ECO:0000256" key="7">
    <source>
        <dbReference type="ARBA" id="ARBA00023053"/>
    </source>
</evidence>